<accession>A0A438KPI0</accession>
<dbReference type="Gene3D" id="2.115.10.20">
    <property type="entry name" value="Glycosyl hydrolase domain, family 43"/>
    <property type="match status" value="1"/>
</dbReference>
<dbReference type="EMBL" id="QGNW01000001">
    <property type="protein sequence ID" value="RVX23118.1"/>
    <property type="molecule type" value="Genomic_DNA"/>
</dbReference>
<name>A0A438KPI0_VITVI</name>
<dbReference type="PANTHER" id="PTHR22925">
    <property type="entry name" value="GLYCOSYL HYDROLASE 43 FAMILY MEMBER"/>
    <property type="match status" value="1"/>
</dbReference>
<dbReference type="CDD" id="cd18825">
    <property type="entry name" value="GH43_CtGH43-like"/>
    <property type="match status" value="1"/>
</dbReference>
<comment type="caution">
    <text evidence="5">The sequence shown here is derived from an EMBL/GenBank/DDBJ whole genome shotgun (WGS) entry which is preliminary data.</text>
</comment>
<protein>
    <recommendedName>
        <fullName evidence="4">Reverse transcriptase zinc-binding domain-containing protein</fullName>
    </recommendedName>
</protein>
<dbReference type="GO" id="GO:0004553">
    <property type="term" value="F:hydrolase activity, hydrolyzing O-glycosyl compounds"/>
    <property type="evidence" value="ECO:0007669"/>
    <property type="project" value="InterPro"/>
</dbReference>
<dbReference type="Proteomes" id="UP000288805">
    <property type="component" value="Unassembled WGS sequence"/>
</dbReference>
<dbReference type="InterPro" id="IPR006710">
    <property type="entry name" value="Glyco_hydro_43"/>
</dbReference>
<keyword evidence="2" id="KW-0378">Hydrolase</keyword>
<dbReference type="PANTHER" id="PTHR22925:SF3">
    <property type="entry name" value="GLYCOSYL HYDROLASE FAMILY PROTEIN 43"/>
    <property type="match status" value="1"/>
</dbReference>
<dbReference type="GO" id="GO:0005975">
    <property type="term" value="P:carbohydrate metabolic process"/>
    <property type="evidence" value="ECO:0007669"/>
    <property type="project" value="InterPro"/>
</dbReference>
<comment type="similarity">
    <text evidence="1">Belongs to the glycosyl hydrolase 43 family.</text>
</comment>
<organism evidence="5 6">
    <name type="scientific">Vitis vinifera</name>
    <name type="common">Grape</name>
    <dbReference type="NCBI Taxonomy" id="29760"/>
    <lineage>
        <taxon>Eukaryota</taxon>
        <taxon>Viridiplantae</taxon>
        <taxon>Streptophyta</taxon>
        <taxon>Embryophyta</taxon>
        <taxon>Tracheophyta</taxon>
        <taxon>Spermatophyta</taxon>
        <taxon>Magnoliopsida</taxon>
        <taxon>eudicotyledons</taxon>
        <taxon>Gunneridae</taxon>
        <taxon>Pentapetalae</taxon>
        <taxon>rosids</taxon>
        <taxon>Vitales</taxon>
        <taxon>Vitaceae</taxon>
        <taxon>Viteae</taxon>
        <taxon>Vitis</taxon>
    </lineage>
</organism>
<dbReference type="InterPro" id="IPR023296">
    <property type="entry name" value="Glyco_hydro_beta-prop_sf"/>
</dbReference>
<proteinExistence type="inferred from homology"/>
<dbReference type="AlphaFoldDB" id="A0A438KPI0"/>
<dbReference type="Pfam" id="PF13966">
    <property type="entry name" value="zf-RVT"/>
    <property type="match status" value="1"/>
</dbReference>
<reference evidence="5 6" key="1">
    <citation type="journal article" date="2018" name="PLoS Genet.">
        <title>Population sequencing reveals clonal diversity and ancestral inbreeding in the grapevine cultivar Chardonnay.</title>
        <authorList>
            <person name="Roach M.J."/>
            <person name="Johnson D.L."/>
            <person name="Bohlmann J."/>
            <person name="van Vuuren H.J."/>
            <person name="Jones S.J."/>
            <person name="Pretorius I.S."/>
            <person name="Schmidt S.A."/>
            <person name="Borneman A.R."/>
        </authorList>
    </citation>
    <scope>NUCLEOTIDE SEQUENCE [LARGE SCALE GENOMIC DNA]</scope>
    <source>
        <strain evidence="6">cv. Chardonnay</strain>
        <tissue evidence="5">Leaf</tissue>
    </source>
</reference>
<dbReference type="InterPro" id="IPR026960">
    <property type="entry name" value="RVT-Znf"/>
</dbReference>
<evidence type="ECO:0000256" key="2">
    <source>
        <dbReference type="ARBA" id="ARBA00022801"/>
    </source>
</evidence>
<evidence type="ECO:0000256" key="3">
    <source>
        <dbReference type="ARBA" id="ARBA00023295"/>
    </source>
</evidence>
<evidence type="ECO:0000313" key="6">
    <source>
        <dbReference type="Proteomes" id="UP000288805"/>
    </source>
</evidence>
<evidence type="ECO:0000256" key="1">
    <source>
        <dbReference type="ARBA" id="ARBA00009865"/>
    </source>
</evidence>
<evidence type="ECO:0000313" key="5">
    <source>
        <dbReference type="EMBL" id="RVX23118.1"/>
    </source>
</evidence>
<keyword evidence="3" id="KW-0326">Glycosidase</keyword>
<sequence length="682" mass="77207">MAVELGCKVGQLPSTYLGLPLGAPNKASCVWDGDSGKKARKVAKRFLVGGGSTERKAHLVNWERVWVGKEEGGLGLRKLAPLNKALLGNGCGYLLGPRTDVETSSCGKIWARGIWVGKGTRIRFWEDPWCGDVELSRRFPQLFTVAAQRNATVRDMWDQNSGQGGWNLRFIRGFNDWELNMGKFGVKEAYGLLISPSVSTFPKKGIWMENVPSKLAFFAWEATWGRALTLDRLQREDDSFLIIVFYVWVFPESVKEVVLSWKANLGKVVQTIYQLEQPWLLQCDEKWVVHGSTPKEALIQMIFSIIKEDSAYLLCKKNALCFRLAAFFVLAVVIRTFTKDLVLNKGKKDAGGSYGVMGNGFDMRRALCKKTIDKFWKKGKATIPFFFHGREVCSMSVDGVDIIGVGCYSSKDLWAWKFEGIVLAAEETDEAHDLHKSNVLERPKVIYNDRTGKYVMWMHVDDTNYTKAAVGVAISDSPTGPFDYLYSKRPHGFDSRDMTLFRDEDGVAYLIYSSEDNSELHIGPLNQDYLDVTHVMRRILVGQHREAPALFKHQGTYYMITSGCTGWAPNEALAHAAESIMGPWETMGNPCIGGNKIFRLTTFFAQSTFVVPLPGITGSFIFMADRWNPADLRDSRYVWLPLTVGGAADHPLEYNFGFPLWSRVSIYWHRRWRLPYGWREQK</sequence>
<dbReference type="SUPFAM" id="SSF75005">
    <property type="entry name" value="Arabinanase/levansucrase/invertase"/>
    <property type="match status" value="1"/>
</dbReference>
<gene>
    <name evidence="5" type="ORF">CK203_000777</name>
</gene>
<dbReference type="Pfam" id="PF04616">
    <property type="entry name" value="Glyco_hydro_43"/>
    <property type="match status" value="1"/>
</dbReference>
<evidence type="ECO:0000259" key="4">
    <source>
        <dbReference type="Pfam" id="PF13966"/>
    </source>
</evidence>
<feature type="domain" description="Reverse transcriptase zinc-binding" evidence="4">
    <location>
        <begin position="184"/>
        <end position="235"/>
    </location>
</feature>